<keyword evidence="1" id="KW-0472">Membrane</keyword>
<feature type="transmembrane region" description="Helical" evidence="1">
    <location>
        <begin position="45"/>
        <end position="65"/>
    </location>
</feature>
<keyword evidence="4" id="KW-1185">Reference proteome</keyword>
<dbReference type="AlphaFoldDB" id="A0A1I3Y9M1"/>
<keyword evidence="1" id="KW-0812">Transmembrane</keyword>
<evidence type="ECO:0000256" key="1">
    <source>
        <dbReference type="SAM" id="Phobius"/>
    </source>
</evidence>
<reference evidence="3 4" key="1">
    <citation type="submission" date="2016-10" db="EMBL/GenBank/DDBJ databases">
        <authorList>
            <person name="de Groot N.N."/>
        </authorList>
    </citation>
    <scope>NUCLEOTIDE SEQUENCE [LARGE SCALE GENOMIC DNA]</scope>
    <source>
        <strain evidence="3 4">DSM 19981</strain>
    </source>
</reference>
<name>A0A1I3Y9M1_9PROT</name>
<feature type="chain" id="PRO_5011561122" evidence="2">
    <location>
        <begin position="23"/>
        <end position="132"/>
    </location>
</feature>
<evidence type="ECO:0000256" key="2">
    <source>
        <dbReference type="SAM" id="SignalP"/>
    </source>
</evidence>
<gene>
    <name evidence="3" type="ORF">SAMN02745775_1011090</name>
</gene>
<proteinExistence type="predicted"/>
<evidence type="ECO:0000313" key="3">
    <source>
        <dbReference type="EMBL" id="SFK28492.1"/>
    </source>
</evidence>
<dbReference type="OrthoDB" id="9815686at2"/>
<dbReference type="EMBL" id="FOSQ01000001">
    <property type="protein sequence ID" value="SFK28492.1"/>
    <property type="molecule type" value="Genomic_DNA"/>
</dbReference>
<feature type="transmembrane region" description="Helical" evidence="1">
    <location>
        <begin position="71"/>
        <end position="89"/>
    </location>
</feature>
<feature type="transmembrane region" description="Helical" evidence="1">
    <location>
        <begin position="101"/>
        <end position="120"/>
    </location>
</feature>
<dbReference type="Proteomes" id="UP000199473">
    <property type="component" value="Unassembled WGS sequence"/>
</dbReference>
<accession>A0A1I3Y9M1</accession>
<dbReference type="STRING" id="1123062.SAMN02745775_1011090"/>
<dbReference type="RefSeq" id="WP_092956506.1">
    <property type="nucleotide sequence ID" value="NZ_FOSQ01000001.1"/>
</dbReference>
<sequence length="132" mass="13994">MTLAPLLAAPAMVQVHAFSAMAALGLGIVQLVAPRGTLPHRHLGRVWVVLMVTVALSSFWITSAARGHHYSYIHLISIAVLVMLPLAVLRVRRGNVAAHGRLMVSIFFGGLIIAGGATLLPGRIMGAVVFGW</sequence>
<organism evidence="3 4">
    <name type="scientific">Falsiroseomonas stagni DSM 19981</name>
    <dbReference type="NCBI Taxonomy" id="1123062"/>
    <lineage>
        <taxon>Bacteria</taxon>
        <taxon>Pseudomonadati</taxon>
        <taxon>Pseudomonadota</taxon>
        <taxon>Alphaproteobacteria</taxon>
        <taxon>Acetobacterales</taxon>
        <taxon>Roseomonadaceae</taxon>
        <taxon>Falsiroseomonas</taxon>
    </lineage>
</organism>
<feature type="signal peptide" evidence="2">
    <location>
        <begin position="1"/>
        <end position="22"/>
    </location>
</feature>
<protein>
    <submittedName>
        <fullName evidence="3">Uncharacterized membrane protein</fullName>
    </submittedName>
</protein>
<keyword evidence="2" id="KW-0732">Signal</keyword>
<evidence type="ECO:0000313" key="4">
    <source>
        <dbReference type="Proteomes" id="UP000199473"/>
    </source>
</evidence>
<dbReference type="InterPro" id="IPR018750">
    <property type="entry name" value="DUF2306_membrane"/>
</dbReference>
<feature type="transmembrane region" description="Helical" evidence="1">
    <location>
        <begin position="12"/>
        <end position="33"/>
    </location>
</feature>
<keyword evidence="1" id="KW-1133">Transmembrane helix</keyword>
<dbReference type="Pfam" id="PF10067">
    <property type="entry name" value="DUF2306"/>
    <property type="match status" value="1"/>
</dbReference>